<dbReference type="PANTHER" id="PTHR21301:SF10">
    <property type="entry name" value="REVERSE TRANSCRIPTASE DOMAIN-CONTAINING PROTEIN"/>
    <property type="match status" value="1"/>
</dbReference>
<dbReference type="STRING" id="48269.A0A183LNX8"/>
<gene>
    <name evidence="1" type="ORF">SMRZ_LOCUS5503</name>
</gene>
<organism evidence="1 2">
    <name type="scientific">Schistosoma margrebowiei</name>
    <dbReference type="NCBI Taxonomy" id="48269"/>
    <lineage>
        <taxon>Eukaryota</taxon>
        <taxon>Metazoa</taxon>
        <taxon>Spiralia</taxon>
        <taxon>Lophotrochozoa</taxon>
        <taxon>Platyhelminthes</taxon>
        <taxon>Trematoda</taxon>
        <taxon>Digenea</taxon>
        <taxon>Strigeidida</taxon>
        <taxon>Schistosomatoidea</taxon>
        <taxon>Schistosomatidae</taxon>
        <taxon>Schistosoma</taxon>
    </lineage>
</organism>
<dbReference type="AlphaFoldDB" id="A0A183LNX8"/>
<dbReference type="PANTHER" id="PTHR21301">
    <property type="entry name" value="REVERSE TRANSCRIPTASE"/>
    <property type="match status" value="1"/>
</dbReference>
<evidence type="ECO:0000313" key="1">
    <source>
        <dbReference type="EMBL" id="VDO66433.1"/>
    </source>
</evidence>
<name>A0A183LNX8_9TREM</name>
<dbReference type="Proteomes" id="UP000277204">
    <property type="component" value="Unassembled WGS sequence"/>
</dbReference>
<dbReference type="EMBL" id="UZAI01001911">
    <property type="protein sequence ID" value="VDO66433.1"/>
    <property type="molecule type" value="Genomic_DNA"/>
</dbReference>
<reference evidence="1 2" key="1">
    <citation type="submission" date="2018-11" db="EMBL/GenBank/DDBJ databases">
        <authorList>
            <consortium name="Pathogen Informatics"/>
        </authorList>
    </citation>
    <scope>NUCLEOTIDE SEQUENCE [LARGE SCALE GENOMIC DNA]</scope>
    <source>
        <strain evidence="1 2">Zambia</strain>
    </source>
</reference>
<evidence type="ECO:0000313" key="2">
    <source>
        <dbReference type="Proteomes" id="UP000277204"/>
    </source>
</evidence>
<protein>
    <submittedName>
        <fullName evidence="1">Uncharacterized protein</fullName>
    </submittedName>
</protein>
<proteinExistence type="predicted"/>
<sequence length="309" mass="35867">MSKTLSKEHLCFGFPENPETFLYNLSTMKLNQIETEALSLGFKFHIPKTHADRIDTETQFENLFDQIKELHPVSEENKGWLKSKVVDIANQYLVSPTPQSKHLFKDHQTALRNIKRNDDIMILRSDKGSSIVLMNKTDYAFKMKSILSDHTRFKLEKSNKDLTDSTEKRITKVLRDLLKKKMIDNSTYNNLRPRGSRLPHMYGLPKIHKQGYPLIPILSMINSPYHKVARWLADKLEPVRQRLATYTLKDSFVFADSMNHINIAGKFTISFDVTSLFKKIPLLETIDIICQHSDILPLPVPEFKRLLLI</sequence>
<keyword evidence="2" id="KW-1185">Reference proteome</keyword>
<accession>A0A183LNX8</accession>